<name>A0A099UEE9_9HELI</name>
<dbReference type="RefSeq" id="WP_034342301.1">
    <property type="nucleotide sequence ID" value="NZ_CAJTQN010000004.1"/>
</dbReference>
<proteinExistence type="predicted"/>
<evidence type="ECO:0000313" key="5">
    <source>
        <dbReference type="Proteomes" id="UP000064525"/>
    </source>
</evidence>
<dbReference type="OrthoDB" id="5322730at2"/>
<keyword evidence="1" id="KW-0732">Signal</keyword>
<feature type="signal peptide" evidence="1">
    <location>
        <begin position="1"/>
        <end position="23"/>
    </location>
</feature>
<protein>
    <recommendedName>
        <fullName evidence="6">Outer membrane beta-barrel protein</fullName>
    </recommendedName>
</protein>
<evidence type="ECO:0000313" key="2">
    <source>
        <dbReference type="EMBL" id="CUU39732.1"/>
    </source>
</evidence>
<dbReference type="EMBL" id="LN907858">
    <property type="protein sequence ID" value="CUU39732.1"/>
    <property type="molecule type" value="Genomic_DNA"/>
</dbReference>
<evidence type="ECO:0000313" key="3">
    <source>
        <dbReference type="EMBL" id="TLD78482.1"/>
    </source>
</evidence>
<dbReference type="GeneID" id="78151099"/>
<keyword evidence="4" id="KW-1185">Reference proteome</keyword>
<dbReference type="AlphaFoldDB" id="A0A099UEE9"/>
<organism evidence="2 5">
    <name type="scientific">Helicobacter typhlonius</name>
    <dbReference type="NCBI Taxonomy" id="76936"/>
    <lineage>
        <taxon>Bacteria</taxon>
        <taxon>Pseudomonadati</taxon>
        <taxon>Campylobacterota</taxon>
        <taxon>Epsilonproteobacteria</taxon>
        <taxon>Campylobacterales</taxon>
        <taxon>Helicobacteraceae</taxon>
        <taxon>Helicobacter</taxon>
    </lineage>
</organism>
<dbReference type="STRING" id="76936.BN2458_PEG0846"/>
<dbReference type="KEGG" id="hty:BN2458_PEG0846"/>
<evidence type="ECO:0008006" key="6">
    <source>
        <dbReference type="Google" id="ProtNLM"/>
    </source>
</evidence>
<sequence length="259" mass="28118">MISLKRVFLMLAIAGGMAFGAPAKPTTTNKNSLQNTQKKLLGNFASGSILNGSNKAGNVARWYLFNEGHLGYSYSKLGDLNLHSADLGYSIYIASIKAASGIRPYLGTEITVPIYLKSVGESNAFYADTNLPLPGGRQVMTDLGFNGWGAQVPVIVGVQMNSFYIQGMVGYSYHSITDNFFVSDTQNDTSLSNTYHGLVYGVGAGFKFQNVFSVGLRYIMGELTNSDRDPGAVIPTTAVRTKDFKNNYQRFSVIFGVVF</sequence>
<accession>A0A099UEE9</accession>
<reference evidence="3 4" key="1">
    <citation type="journal article" date="2014" name="Genome Announc.">
        <title>Draft genome sequences of eight enterohepatic helicobacter species isolated from both laboratory and wild rodents.</title>
        <authorList>
            <person name="Sheh A."/>
            <person name="Shen Z."/>
            <person name="Fox J.G."/>
        </authorList>
    </citation>
    <scope>NUCLEOTIDE SEQUENCE [LARGE SCALE GENOMIC DNA]</scope>
    <source>
        <strain evidence="3 4">MIT 98-6810</strain>
    </source>
</reference>
<evidence type="ECO:0000256" key="1">
    <source>
        <dbReference type="SAM" id="SignalP"/>
    </source>
</evidence>
<gene>
    <name evidence="2" type="ORF">BN2458_PEG0846</name>
    <name evidence="3" type="ORF">LS75_005715</name>
</gene>
<dbReference type="Proteomes" id="UP000029925">
    <property type="component" value="Unassembled WGS sequence"/>
</dbReference>
<reference evidence="5" key="3">
    <citation type="submission" date="2015-11" db="EMBL/GenBank/DDBJ databases">
        <authorList>
            <person name="Anvar S.Y."/>
        </authorList>
    </citation>
    <scope>NUCLEOTIDE SEQUENCE [LARGE SCALE GENOMIC DNA]</scope>
</reference>
<reference evidence="2" key="2">
    <citation type="submission" date="2015-11" db="EMBL/GenBank/DDBJ databases">
        <authorList>
            <person name="Zhang Y."/>
            <person name="Guo Z."/>
        </authorList>
    </citation>
    <scope>NUCLEOTIDE SEQUENCE</scope>
    <source>
        <strain evidence="2">1</strain>
    </source>
</reference>
<evidence type="ECO:0000313" key="4">
    <source>
        <dbReference type="Proteomes" id="UP000029925"/>
    </source>
</evidence>
<feature type="chain" id="PRO_5044540554" description="Outer membrane beta-barrel protein" evidence="1">
    <location>
        <begin position="24"/>
        <end position="259"/>
    </location>
</feature>
<dbReference type="EMBL" id="JRPF02000005">
    <property type="protein sequence ID" value="TLD78482.1"/>
    <property type="molecule type" value="Genomic_DNA"/>
</dbReference>
<dbReference type="PATRIC" id="fig|76936.10.peg.828"/>
<dbReference type="Proteomes" id="UP000064525">
    <property type="component" value="Chromosome I"/>
</dbReference>